<dbReference type="STRING" id="1457250.GCA_000755225_03284"/>
<organism evidence="1 2">
    <name type="scientific">Halapricum salinum</name>
    <dbReference type="NCBI Taxonomy" id="1457250"/>
    <lineage>
        <taxon>Archaea</taxon>
        <taxon>Methanobacteriati</taxon>
        <taxon>Methanobacteriota</taxon>
        <taxon>Stenosarchaea group</taxon>
        <taxon>Halobacteria</taxon>
        <taxon>Halobacteriales</taxon>
        <taxon>Haloarculaceae</taxon>
        <taxon>Halapricum</taxon>
    </lineage>
</organism>
<dbReference type="RefSeq" id="WP_049994066.1">
    <property type="nucleotide sequence ID" value="NZ_CP031310.1"/>
</dbReference>
<evidence type="ECO:0000313" key="2">
    <source>
        <dbReference type="Proteomes" id="UP000296706"/>
    </source>
</evidence>
<dbReference type="GO" id="GO:0005198">
    <property type="term" value="F:structural molecule activity"/>
    <property type="evidence" value="ECO:0007669"/>
    <property type="project" value="InterPro"/>
</dbReference>
<dbReference type="OrthoDB" id="183655at2157"/>
<keyword evidence="1" id="KW-0966">Cell projection</keyword>
<keyword evidence="2" id="KW-1185">Reference proteome</keyword>
<gene>
    <name evidence="1" type="ORF">DV733_04900</name>
</gene>
<keyword evidence="1" id="KW-0282">Flagellum</keyword>
<sequence length="150" mass="15989">MASVSASHLILFIASILVAASVSGVLTSTVGDLSNAIDDTGLQVSDDVRTDIEIISDSGSDAVYNDTEGNITLYVKNTGSLQLAADSNTMDVLVNGQYETDVTVTLLEDSVTWDSGDVVRLDISRSLATNEDHRIQLTVNGDEEVFQFNT</sequence>
<dbReference type="GeneID" id="39847178"/>
<protein>
    <submittedName>
        <fullName evidence="1">Flagellar protein G</fullName>
    </submittedName>
</protein>
<dbReference type="Proteomes" id="UP000296706">
    <property type="component" value="Chromosome"/>
</dbReference>
<proteinExistence type="predicted"/>
<accession>A0A4D6HAT6</accession>
<evidence type="ECO:0000313" key="1">
    <source>
        <dbReference type="EMBL" id="QCC50621.1"/>
    </source>
</evidence>
<dbReference type="EMBL" id="CP031310">
    <property type="protein sequence ID" value="QCC50621.1"/>
    <property type="molecule type" value="Genomic_DNA"/>
</dbReference>
<name>A0A4D6HAT6_9EURY</name>
<dbReference type="KEGG" id="hsn:DV733_04900"/>
<dbReference type="GO" id="GO:0097588">
    <property type="term" value="P:archaeal or bacterial-type flagellum-dependent cell motility"/>
    <property type="evidence" value="ECO:0007669"/>
    <property type="project" value="InterPro"/>
</dbReference>
<keyword evidence="1" id="KW-0969">Cilium</keyword>
<dbReference type="Pfam" id="PF01917">
    <property type="entry name" value="Flagellin_arch-type"/>
    <property type="match status" value="1"/>
</dbReference>
<reference evidence="1 2" key="1">
    <citation type="journal article" date="2019" name="Nat. Commun.">
        <title>A new type of DNA phosphorothioation-based antiviral system in archaea.</title>
        <authorList>
            <person name="Xiong L."/>
            <person name="Liu S."/>
            <person name="Chen S."/>
            <person name="Xiao Y."/>
            <person name="Zhu B."/>
            <person name="Gao Y."/>
            <person name="Zhang Y."/>
            <person name="Chen B."/>
            <person name="Luo J."/>
            <person name="Deng Z."/>
            <person name="Chen X."/>
            <person name="Wang L."/>
            <person name="Chen S."/>
        </authorList>
    </citation>
    <scope>NUCLEOTIDE SEQUENCE [LARGE SCALE GENOMIC DNA]</scope>
    <source>
        <strain evidence="1 2">CBA1105</strain>
    </source>
</reference>
<dbReference type="AlphaFoldDB" id="A0A4D6HAT6"/>
<dbReference type="InterPro" id="IPR002774">
    <property type="entry name" value="Flagellin_arc-type"/>
</dbReference>
<dbReference type="PANTHER" id="PTHR42200:SF2">
    <property type="entry name" value="ARCHAEAL FLAGELLA-RELATED PROTEIN F"/>
    <property type="match status" value="1"/>
</dbReference>
<dbReference type="PANTHER" id="PTHR42200">
    <property type="entry name" value="ARCHAEAL FLAGELLA-RELATED PROTEIN F-RELATED"/>
    <property type="match status" value="1"/>
</dbReference>